<dbReference type="AlphaFoldDB" id="A0A4R7CWD8"/>
<dbReference type="GO" id="GO:0031179">
    <property type="term" value="P:peptide modification"/>
    <property type="evidence" value="ECO:0007669"/>
    <property type="project" value="InterPro"/>
</dbReference>
<organism evidence="1 2">
    <name type="scientific">Sphingobacterium paludis</name>
    <dbReference type="NCBI Taxonomy" id="1476465"/>
    <lineage>
        <taxon>Bacteria</taxon>
        <taxon>Pseudomonadati</taxon>
        <taxon>Bacteroidota</taxon>
        <taxon>Sphingobacteriia</taxon>
        <taxon>Sphingobacteriales</taxon>
        <taxon>Sphingobacteriaceae</taxon>
        <taxon>Sphingobacterium</taxon>
    </lineage>
</organism>
<dbReference type="OrthoDB" id="1092992at2"/>
<dbReference type="EMBL" id="SNZV01000006">
    <property type="protein sequence ID" value="TDS12152.1"/>
    <property type="molecule type" value="Genomic_DNA"/>
</dbReference>
<comment type="caution">
    <text evidence="1">The sequence shown here is derived from an EMBL/GenBank/DDBJ whole genome shotgun (WGS) entry which is preliminary data.</text>
</comment>
<dbReference type="SUPFAM" id="SSF158745">
    <property type="entry name" value="LanC-like"/>
    <property type="match status" value="1"/>
</dbReference>
<keyword evidence="2" id="KW-1185">Reference proteome</keyword>
<accession>A0A4R7CWD8</accession>
<dbReference type="Gene3D" id="1.50.10.20">
    <property type="match status" value="1"/>
</dbReference>
<reference evidence="1 2" key="1">
    <citation type="submission" date="2019-03" db="EMBL/GenBank/DDBJ databases">
        <title>Genomic Encyclopedia of Type Strains, Phase III (KMG-III): the genomes of soil and plant-associated and newly described type strains.</title>
        <authorList>
            <person name="Whitman W."/>
        </authorList>
    </citation>
    <scope>NUCLEOTIDE SEQUENCE [LARGE SCALE GENOMIC DNA]</scope>
    <source>
        <strain evidence="1 2">CGMCC 1.12801</strain>
    </source>
</reference>
<dbReference type="Proteomes" id="UP000294752">
    <property type="component" value="Unassembled WGS sequence"/>
</dbReference>
<gene>
    <name evidence="1" type="ORF">B0I21_1067</name>
</gene>
<evidence type="ECO:0000313" key="1">
    <source>
        <dbReference type="EMBL" id="TDS12152.1"/>
    </source>
</evidence>
<dbReference type="Pfam" id="PF05147">
    <property type="entry name" value="LANC_like"/>
    <property type="match status" value="1"/>
</dbReference>
<evidence type="ECO:0000313" key="2">
    <source>
        <dbReference type="Proteomes" id="UP000294752"/>
    </source>
</evidence>
<protein>
    <submittedName>
        <fullName evidence="1">Lanthionine synthetase-like protein</fullName>
    </submittedName>
</protein>
<proteinExistence type="predicted"/>
<sequence>MNIQNTIDNKLRTIVRILEETVKNDDELGLFNGKAGQSIIFFVLTKFLNKQKYYSLGETLIEEICDRSESIRTVDYAGGLAGIGWAIEWLVQNDLMDVEDTHDILESIDKVIYKYIAYTKIEDISLDKGICGILKYLSRRIRNKTSNAHRYTLLGHLEGCLILTDDLLEFIELALESQSNNKLGIIMLANTLRTVLDLDIPVNQSTIEKINKKLILNIEDVLRNETPRYYGDEDLDLLLNHSYLATSYLAAAKKRGLKMHEMRANEYLKILITRFSLINSNPEELNLKKLSILTLVNFYFPNEIIKEIIIKAINHGQINNLSAKLHNGLGVAIIADLSTNNENLGLDISELLFVI</sequence>
<dbReference type="InterPro" id="IPR007822">
    <property type="entry name" value="LANC-like"/>
</dbReference>
<name>A0A4R7CWD8_9SPHI</name>
<dbReference type="RefSeq" id="WP_133640804.1">
    <property type="nucleotide sequence ID" value="NZ_SNZV01000006.1"/>
</dbReference>